<dbReference type="InterPro" id="IPR029114">
    <property type="entry name" value="Ntox24"/>
</dbReference>
<feature type="domain" description="Bacterial toxin 24" evidence="2">
    <location>
        <begin position="318"/>
        <end position="402"/>
    </location>
</feature>
<evidence type="ECO:0000259" key="2">
    <source>
        <dbReference type="Pfam" id="PF15529"/>
    </source>
</evidence>
<dbReference type="EMBL" id="JBHUKU010000015">
    <property type="protein sequence ID" value="MFD2462220.1"/>
    <property type="molecule type" value="Genomic_DNA"/>
</dbReference>
<dbReference type="InterPro" id="IPR049082">
    <property type="entry name" value="T7SS_signal"/>
</dbReference>
<keyword evidence="5" id="KW-1185">Reference proteome</keyword>
<dbReference type="Pfam" id="PF21725">
    <property type="entry name" value="T7SS_signal"/>
    <property type="match status" value="1"/>
</dbReference>
<evidence type="ECO:0000313" key="5">
    <source>
        <dbReference type="Proteomes" id="UP001597419"/>
    </source>
</evidence>
<protein>
    <submittedName>
        <fullName evidence="4">T7SS-secreted protein</fullName>
    </submittedName>
</protein>
<name>A0ABW5GN01_9PSEU</name>
<accession>A0ABW5GN01</accession>
<sequence length="402" mass="43396">MTAELGQSTDPRALVPGNPEAIFENVRVLEGRAKSAIAAGEALRRIDTGGWQGKAADRFHETNQTEAPRWLTGGDTLQKAARSLNGYAESMVWAQGQAREAVALWQQGEEETKRAKENYNRAVDQANAENQTRANRGETNFVTVPPFADPGEAKRQAAREQLNRAREQLAQVGDGTSQLLHDSAQAAPQDSQKQADANFYGGIWSSIKGFGESLWTLVSDPGATISAMAHNITHPVQTLKDMVAWDDWASGHGDRALGKVTGDVLVGAATLGAGKLLKSAVKGAKGTRYVRDGPLPEAGRLIDNGQEWTGTGRGGGKMPTEGGPPNGVYYRKDPQTRKVTNYSVYDENGKIIKRVDLEGRSHGGVDTPHVVDYKLNRNPRTGQEFPGEASKLPRPANPDEIP</sequence>
<evidence type="ECO:0000256" key="1">
    <source>
        <dbReference type="SAM" id="MobiDB-lite"/>
    </source>
</evidence>
<organism evidence="4 5">
    <name type="scientific">Amycolatopsis samaneae</name>
    <dbReference type="NCBI Taxonomy" id="664691"/>
    <lineage>
        <taxon>Bacteria</taxon>
        <taxon>Bacillati</taxon>
        <taxon>Actinomycetota</taxon>
        <taxon>Actinomycetes</taxon>
        <taxon>Pseudonocardiales</taxon>
        <taxon>Pseudonocardiaceae</taxon>
        <taxon>Amycolatopsis</taxon>
    </lineage>
</organism>
<evidence type="ECO:0000259" key="3">
    <source>
        <dbReference type="Pfam" id="PF21725"/>
    </source>
</evidence>
<dbReference type="RefSeq" id="WP_345401331.1">
    <property type="nucleotide sequence ID" value="NZ_BAABHG010000012.1"/>
</dbReference>
<proteinExistence type="predicted"/>
<dbReference type="Proteomes" id="UP001597419">
    <property type="component" value="Unassembled WGS sequence"/>
</dbReference>
<feature type="region of interest" description="Disordered" evidence="1">
    <location>
        <begin position="295"/>
        <end position="335"/>
    </location>
</feature>
<dbReference type="Pfam" id="PF15529">
    <property type="entry name" value="Ntox24"/>
    <property type="match status" value="1"/>
</dbReference>
<feature type="region of interest" description="Disordered" evidence="1">
    <location>
        <begin position="360"/>
        <end position="402"/>
    </location>
</feature>
<comment type="caution">
    <text evidence="4">The sequence shown here is derived from an EMBL/GenBank/DDBJ whole genome shotgun (WGS) entry which is preliminary data.</text>
</comment>
<gene>
    <name evidence="4" type="ORF">ACFSYJ_26685</name>
</gene>
<feature type="domain" description="Putative T7SS secretion signal" evidence="3">
    <location>
        <begin position="4"/>
        <end position="189"/>
    </location>
</feature>
<reference evidence="5" key="1">
    <citation type="journal article" date="2019" name="Int. J. Syst. Evol. Microbiol.">
        <title>The Global Catalogue of Microorganisms (GCM) 10K type strain sequencing project: providing services to taxonomists for standard genome sequencing and annotation.</title>
        <authorList>
            <consortium name="The Broad Institute Genomics Platform"/>
            <consortium name="The Broad Institute Genome Sequencing Center for Infectious Disease"/>
            <person name="Wu L."/>
            <person name="Ma J."/>
        </authorList>
    </citation>
    <scope>NUCLEOTIDE SEQUENCE [LARGE SCALE GENOMIC DNA]</scope>
    <source>
        <strain evidence="5">CGMCC 4.7643</strain>
    </source>
</reference>
<evidence type="ECO:0000313" key="4">
    <source>
        <dbReference type="EMBL" id="MFD2462220.1"/>
    </source>
</evidence>
<feature type="compositionally biased region" description="Basic and acidic residues" evidence="1">
    <location>
        <begin position="360"/>
        <end position="375"/>
    </location>
</feature>